<dbReference type="STRING" id="1798409.A3I24_01365"/>
<dbReference type="Gene3D" id="3.40.1440.10">
    <property type="entry name" value="GIY-YIG endonuclease"/>
    <property type="match status" value="1"/>
</dbReference>
<name>A0A1G1ZVF0_9BACT</name>
<feature type="domain" description="GIY-YIG" evidence="1">
    <location>
        <begin position="1"/>
        <end position="80"/>
    </location>
</feature>
<evidence type="ECO:0000313" key="2">
    <source>
        <dbReference type="EMBL" id="OGY67807.1"/>
    </source>
</evidence>
<gene>
    <name evidence="2" type="ORF">A3I24_01365</name>
</gene>
<comment type="caution">
    <text evidence="2">The sequence shown here is derived from an EMBL/GenBank/DDBJ whole genome shotgun (WGS) entry which is preliminary data.</text>
</comment>
<protein>
    <recommendedName>
        <fullName evidence="1">GIY-YIG domain-containing protein</fullName>
    </recommendedName>
</protein>
<reference evidence="2 3" key="1">
    <citation type="journal article" date="2016" name="Nat. Commun.">
        <title>Thousands of microbial genomes shed light on interconnected biogeochemical processes in an aquifer system.</title>
        <authorList>
            <person name="Anantharaman K."/>
            <person name="Brown C.T."/>
            <person name="Hug L.A."/>
            <person name="Sharon I."/>
            <person name="Castelle C.J."/>
            <person name="Probst A.J."/>
            <person name="Thomas B.C."/>
            <person name="Singh A."/>
            <person name="Wilkins M.J."/>
            <person name="Karaoz U."/>
            <person name="Brodie E.L."/>
            <person name="Williams K.H."/>
            <person name="Hubbard S.S."/>
            <person name="Banfield J.F."/>
        </authorList>
    </citation>
    <scope>NUCLEOTIDE SEQUENCE [LARGE SCALE GENOMIC DNA]</scope>
</reference>
<dbReference type="InterPro" id="IPR000305">
    <property type="entry name" value="GIY-YIG_endonuc"/>
</dbReference>
<dbReference type="SUPFAM" id="SSF82771">
    <property type="entry name" value="GIY-YIG endonuclease"/>
    <property type="match status" value="1"/>
</dbReference>
<evidence type="ECO:0000313" key="3">
    <source>
        <dbReference type="Proteomes" id="UP000177690"/>
    </source>
</evidence>
<dbReference type="EMBL" id="MHJL01000015">
    <property type="protein sequence ID" value="OGY67807.1"/>
    <property type="molecule type" value="Genomic_DNA"/>
</dbReference>
<organism evidence="2 3">
    <name type="scientific">Candidatus Harrisonbacteria bacterium RIFCSPLOWO2_02_FULL_41_13b</name>
    <dbReference type="NCBI Taxonomy" id="1798409"/>
    <lineage>
        <taxon>Bacteria</taxon>
        <taxon>Candidatus Harrisoniibacteriota</taxon>
    </lineage>
</organism>
<dbReference type="InterPro" id="IPR035901">
    <property type="entry name" value="GIY-YIG_endonuc_sf"/>
</dbReference>
<dbReference type="AlphaFoldDB" id="A0A1G1ZVF0"/>
<accession>A0A1G1ZVF0</accession>
<dbReference type="Pfam" id="PF01541">
    <property type="entry name" value="GIY-YIG"/>
    <property type="match status" value="1"/>
</dbReference>
<dbReference type="PROSITE" id="PS50164">
    <property type="entry name" value="GIY_YIG"/>
    <property type="match status" value="1"/>
</dbReference>
<sequence>MWRVYILYSKKDKGFYVGCTNNLDQRIVTHNDGRVISTRYRRPFVVIRIEEFLDKTMAFQRERFLKSLWGVRFKKKILNQYLQNINSPHPH</sequence>
<dbReference type="Proteomes" id="UP000177690">
    <property type="component" value="Unassembled WGS sequence"/>
</dbReference>
<evidence type="ECO:0000259" key="1">
    <source>
        <dbReference type="PROSITE" id="PS50164"/>
    </source>
</evidence>
<proteinExistence type="predicted"/>